<proteinExistence type="predicted"/>
<accession>A0ABU9ECJ6</accession>
<dbReference type="RefSeq" id="WP_405278901.1">
    <property type="nucleotide sequence ID" value="NZ_CP144380.1"/>
</dbReference>
<protein>
    <submittedName>
        <fullName evidence="1">Uncharacterized protein</fullName>
    </submittedName>
</protein>
<sequence length="159" mass="17517">MTPPRDGASELSDDLQSRADALLDAALAAAGARDPREFYRTRLRELRERDRSAYDRAVEYYMSELLPSIVGGAEPLAAWTEYGRTLAELHGPGRTMAIDASGVARPYENPADPTHLVLHLPKSSREPALLVGLPQDLSAAQRATYDWLVRQTRALEDAS</sequence>
<keyword evidence="2" id="KW-1185">Reference proteome</keyword>
<reference evidence="1 2" key="1">
    <citation type="submission" date="2024-02" db="EMBL/GenBank/DDBJ databases">
        <title>A novel Gemmatimonadota bacterium.</title>
        <authorList>
            <person name="Du Z.-J."/>
            <person name="Ye Y.-Q."/>
        </authorList>
    </citation>
    <scope>NUCLEOTIDE SEQUENCE [LARGE SCALE GENOMIC DNA]</scope>
    <source>
        <strain evidence="1 2">DH-20</strain>
    </source>
</reference>
<organism evidence="1 2">
    <name type="scientific">Gaopeijia maritima</name>
    <dbReference type="NCBI Taxonomy" id="3119007"/>
    <lineage>
        <taxon>Bacteria</taxon>
        <taxon>Pseudomonadati</taxon>
        <taxon>Gemmatimonadota</taxon>
        <taxon>Longimicrobiia</taxon>
        <taxon>Gaopeijiales</taxon>
        <taxon>Gaopeijiaceae</taxon>
        <taxon>Gaopeijia</taxon>
    </lineage>
</organism>
<gene>
    <name evidence="1" type="ORF">WI372_12650</name>
</gene>
<evidence type="ECO:0000313" key="2">
    <source>
        <dbReference type="Proteomes" id="UP001484239"/>
    </source>
</evidence>
<dbReference type="Proteomes" id="UP001484239">
    <property type="component" value="Unassembled WGS sequence"/>
</dbReference>
<name>A0ABU9ECJ6_9BACT</name>
<dbReference type="EMBL" id="JBBHLI010000007">
    <property type="protein sequence ID" value="MEK9501833.1"/>
    <property type="molecule type" value="Genomic_DNA"/>
</dbReference>
<comment type="caution">
    <text evidence="1">The sequence shown here is derived from an EMBL/GenBank/DDBJ whole genome shotgun (WGS) entry which is preliminary data.</text>
</comment>
<evidence type="ECO:0000313" key="1">
    <source>
        <dbReference type="EMBL" id="MEK9501833.1"/>
    </source>
</evidence>